<dbReference type="AlphaFoldDB" id="A0A835RU72"/>
<protein>
    <submittedName>
        <fullName evidence="1">Uncharacterized protein</fullName>
    </submittedName>
</protein>
<evidence type="ECO:0000313" key="2">
    <source>
        <dbReference type="Proteomes" id="UP000636800"/>
    </source>
</evidence>
<reference evidence="1 2" key="1">
    <citation type="journal article" date="2020" name="Nat. Food">
        <title>A phased Vanilla planifolia genome enables genetic improvement of flavour and production.</title>
        <authorList>
            <person name="Hasing T."/>
            <person name="Tang H."/>
            <person name="Brym M."/>
            <person name="Khazi F."/>
            <person name="Huang T."/>
            <person name="Chambers A.H."/>
        </authorList>
    </citation>
    <scope>NUCLEOTIDE SEQUENCE [LARGE SCALE GENOMIC DNA]</scope>
    <source>
        <tissue evidence="1">Leaf</tissue>
    </source>
</reference>
<proteinExistence type="predicted"/>
<evidence type="ECO:0000313" key="1">
    <source>
        <dbReference type="EMBL" id="KAG0498635.1"/>
    </source>
</evidence>
<name>A0A835RU72_VANPL</name>
<dbReference type="OrthoDB" id="1731016at2759"/>
<sequence length="137" mass="14734">MKWIDGEPGWRGGAVVSKGQKQETPFAIEAIHVALALVGVGVELTLDKKLVDSSGRSHGPPAVIISSSLLTNPIVKTISFTTKGTNSVKTKSRLGRSYSTIVVVAASTPLKERCCSKEARREKYKAAEWDGKRKGLL</sequence>
<organism evidence="1 2">
    <name type="scientific">Vanilla planifolia</name>
    <name type="common">Vanilla</name>
    <dbReference type="NCBI Taxonomy" id="51239"/>
    <lineage>
        <taxon>Eukaryota</taxon>
        <taxon>Viridiplantae</taxon>
        <taxon>Streptophyta</taxon>
        <taxon>Embryophyta</taxon>
        <taxon>Tracheophyta</taxon>
        <taxon>Spermatophyta</taxon>
        <taxon>Magnoliopsida</taxon>
        <taxon>Liliopsida</taxon>
        <taxon>Asparagales</taxon>
        <taxon>Orchidaceae</taxon>
        <taxon>Vanilloideae</taxon>
        <taxon>Vanilleae</taxon>
        <taxon>Vanilla</taxon>
    </lineage>
</organism>
<comment type="caution">
    <text evidence="1">The sequence shown here is derived from an EMBL/GenBank/DDBJ whole genome shotgun (WGS) entry which is preliminary data.</text>
</comment>
<dbReference type="Proteomes" id="UP000636800">
    <property type="component" value="Chromosome 1"/>
</dbReference>
<dbReference type="EMBL" id="JADCNL010000001">
    <property type="protein sequence ID" value="KAG0498635.1"/>
    <property type="molecule type" value="Genomic_DNA"/>
</dbReference>
<gene>
    <name evidence="1" type="ORF">HPP92_003326</name>
</gene>
<keyword evidence="2" id="KW-1185">Reference proteome</keyword>
<accession>A0A835RU72</accession>